<dbReference type="RefSeq" id="WP_068723170.1">
    <property type="nucleotide sequence ID" value="NZ_LSKU01000001.1"/>
</dbReference>
<proteinExistence type="predicted"/>
<reference evidence="2 3" key="1">
    <citation type="submission" date="2016-02" db="EMBL/GenBank/DDBJ databases">
        <title>Draft Genome for Tepidibacillus decaturensis nov. sp. Strain Z9, an Anaerobic, Moderately Thermophilic and Heterotrophic Bacterium from Deep Subsurface of the Illinois Basin, USA.</title>
        <authorList>
            <person name="Dong Y."/>
            <person name="Chang J.Y."/>
            <person name="Sanford R."/>
            <person name="Fouke B.W."/>
        </authorList>
    </citation>
    <scope>NUCLEOTIDE SEQUENCE [LARGE SCALE GENOMIC DNA]</scope>
    <source>
        <strain evidence="2 3">Z9</strain>
    </source>
</reference>
<evidence type="ECO:0000313" key="3">
    <source>
        <dbReference type="Proteomes" id="UP000070352"/>
    </source>
</evidence>
<dbReference type="InterPro" id="IPR013421">
    <property type="entry name" value="CRISPR-assoc_prot_Cas5_HALMA"/>
</dbReference>
<dbReference type="NCBIfam" id="TIGR02593">
    <property type="entry name" value="CRISPR_cas5"/>
    <property type="match status" value="1"/>
</dbReference>
<comment type="caution">
    <text evidence="2">The sequence shown here is derived from an EMBL/GenBank/DDBJ whole genome shotgun (WGS) entry which is preliminary data.</text>
</comment>
<evidence type="ECO:0000313" key="2">
    <source>
        <dbReference type="EMBL" id="KXG43096.1"/>
    </source>
</evidence>
<dbReference type="OrthoDB" id="1805474at2"/>
<gene>
    <name evidence="2" type="ORF">U473_02935</name>
</gene>
<organism evidence="2 3">
    <name type="scientific">Tepidibacillus decaturensis</name>
    <dbReference type="NCBI Taxonomy" id="1413211"/>
    <lineage>
        <taxon>Bacteria</taxon>
        <taxon>Bacillati</taxon>
        <taxon>Bacillota</taxon>
        <taxon>Bacilli</taxon>
        <taxon>Bacillales</taxon>
        <taxon>Bacillaceae</taxon>
        <taxon>Tepidibacillus</taxon>
    </lineage>
</organism>
<evidence type="ECO:0000256" key="1">
    <source>
        <dbReference type="ARBA" id="ARBA00023118"/>
    </source>
</evidence>
<keyword evidence="1" id="KW-0051">Antiviral defense</keyword>
<dbReference type="STRING" id="1413211.U473_02935"/>
<protein>
    <submittedName>
        <fullName evidence="2">Type I-B CRISPR-associated protein Cas5</fullName>
    </submittedName>
</protein>
<dbReference type="AlphaFoldDB" id="A0A135L2A5"/>
<dbReference type="GO" id="GO:0051607">
    <property type="term" value="P:defense response to virus"/>
    <property type="evidence" value="ECO:0007669"/>
    <property type="project" value="UniProtKB-KW"/>
</dbReference>
<keyword evidence="3" id="KW-1185">Reference proteome</keyword>
<accession>A0A135L2A5</accession>
<dbReference type="Pfam" id="PF09704">
    <property type="entry name" value="Cas_Cas5d"/>
    <property type="match status" value="1"/>
</dbReference>
<dbReference type="Gene3D" id="3.30.70.2660">
    <property type="match status" value="1"/>
</dbReference>
<dbReference type="NCBIfam" id="TIGR02592">
    <property type="entry name" value="cas_Cas5h"/>
    <property type="match status" value="1"/>
</dbReference>
<dbReference type="InterPro" id="IPR021124">
    <property type="entry name" value="CRISPR-assoc_prot_Cas5"/>
</dbReference>
<dbReference type="EMBL" id="LSKU01000001">
    <property type="protein sequence ID" value="KXG43096.1"/>
    <property type="molecule type" value="Genomic_DNA"/>
</dbReference>
<name>A0A135L2A5_9BACI</name>
<sequence length="240" mass="27890">MNFLIFDIKGRYAHFRKFYTNSSSLSYSVPPRTTIEGIIAAILGYERDSYYDILSTEKLNIAVRKISPTKKIIQTLNYIKATSRDSVTDLKEGHTQIPFEIVTGDKGVIYRVYVNHSDHIIMEELENRIKNGQYHYIPYLGAAPFNCNLNYIGNFTAIEQNTNDFIEISTIIRQSLIADKGIDIKGMNLSLMKEKMSRDFFEDRIIKEVEDYIYDEEGHPLRVKLQGNFYRINDENIVLM</sequence>
<dbReference type="GO" id="GO:0043571">
    <property type="term" value="P:maintenance of CRISPR repeat elements"/>
    <property type="evidence" value="ECO:0007669"/>
    <property type="project" value="InterPro"/>
</dbReference>
<dbReference type="Proteomes" id="UP000070352">
    <property type="component" value="Unassembled WGS sequence"/>
</dbReference>
<dbReference type="InterPro" id="IPR013422">
    <property type="entry name" value="CRISPR-assoc_prot_Cas5_N"/>
</dbReference>